<comment type="caution">
    <text evidence="1">The sequence shown here is derived from an EMBL/GenBank/DDBJ whole genome shotgun (WGS) entry which is preliminary data.</text>
</comment>
<dbReference type="Proteomes" id="UP001163603">
    <property type="component" value="Chromosome 13"/>
</dbReference>
<keyword evidence="2" id="KW-1185">Reference proteome</keyword>
<evidence type="ECO:0000313" key="1">
    <source>
        <dbReference type="EMBL" id="KAJ0014544.1"/>
    </source>
</evidence>
<evidence type="ECO:0000313" key="2">
    <source>
        <dbReference type="Proteomes" id="UP001163603"/>
    </source>
</evidence>
<gene>
    <name evidence="1" type="ORF">Pint_20379</name>
</gene>
<accession>A0ACC0XB85</accession>
<name>A0ACC0XB85_9ROSI</name>
<sequence>MEDFTKYVHSPAHLAVARRDYASLRRIIANLPRLSKAGEVNTEEDSLAAELQADAVAAVIDRRDVPGRETPLHLAVRLRDPISAEILMAAGADWSLQNENGWSALQEAVCTREESIAMIIARHYQPLAWAKWCRRLPRIVASANRIRDFYMEITFHFESSVIPFIGRIAPSDTYRIWKRGSNLRADMTLAGFDGFRIQRSDQTFLFLGEGYMSEDGNVTLPPGSLIVLSHKEKEITNALEGAGAQPTESEVAHEVALMSQTNMYRPGIDVTQAELVSHLNWRRQERTEMVGNWKAKVYDMLHVMVSVKSRRVPGAMTDEELFAVEDEERLANGGDNEEYDDVLTAEERMQLDSALRMGNSDGPCEDDEHGVPGSQENGSGGPYENGESDSAAKEKKSWFGWNKKGTKNNSDDPEDSKLLKKFSKLAPEGSNQKPAANQRSSSEYLREDVGDLKKGKDKSSKKKKKKGPGGESKNESEYKKGLRPVLWLTPDFPLKTDELLPLLDILANKVKAVRRLRELLTTKLPHGTFPVKVAIPIVPTIRVLVTFTKFEELQPLEEFSTPLSSPAHFQDSKSKESEGSSSWISWMRGSRGGQSSDSDSHRYKDDIDPFLVPSDYTWVDANEKKRRMKAKKAKNKKHKKQAATAKSGDGVHQTSEEVEE</sequence>
<dbReference type="EMBL" id="CM047748">
    <property type="protein sequence ID" value="KAJ0014544.1"/>
    <property type="molecule type" value="Genomic_DNA"/>
</dbReference>
<reference evidence="2" key="1">
    <citation type="journal article" date="2023" name="G3 (Bethesda)">
        <title>Genome assembly and association tests identify interacting loci associated with vigor, precocity, and sex in interspecific pistachio rootstocks.</title>
        <authorList>
            <person name="Palmer W."/>
            <person name="Jacygrad E."/>
            <person name="Sagayaradj S."/>
            <person name="Cavanaugh K."/>
            <person name="Han R."/>
            <person name="Bertier L."/>
            <person name="Beede B."/>
            <person name="Kafkas S."/>
            <person name="Golino D."/>
            <person name="Preece J."/>
            <person name="Michelmore R."/>
        </authorList>
    </citation>
    <scope>NUCLEOTIDE SEQUENCE [LARGE SCALE GENOMIC DNA]</scope>
</reference>
<proteinExistence type="predicted"/>
<protein>
    <submittedName>
        <fullName evidence="1">Uncharacterized protein</fullName>
    </submittedName>
</protein>
<organism evidence="1 2">
    <name type="scientific">Pistacia integerrima</name>
    <dbReference type="NCBI Taxonomy" id="434235"/>
    <lineage>
        <taxon>Eukaryota</taxon>
        <taxon>Viridiplantae</taxon>
        <taxon>Streptophyta</taxon>
        <taxon>Embryophyta</taxon>
        <taxon>Tracheophyta</taxon>
        <taxon>Spermatophyta</taxon>
        <taxon>Magnoliopsida</taxon>
        <taxon>eudicotyledons</taxon>
        <taxon>Gunneridae</taxon>
        <taxon>Pentapetalae</taxon>
        <taxon>rosids</taxon>
        <taxon>malvids</taxon>
        <taxon>Sapindales</taxon>
        <taxon>Anacardiaceae</taxon>
        <taxon>Pistacia</taxon>
    </lineage>
</organism>